<reference evidence="2" key="1">
    <citation type="submission" date="2022-10" db="EMBL/GenBank/DDBJ databases">
        <title>Candidatus Kirkpatrella diaphorinas gen. nov., sp. nov., an uncultured endosymbiont identified in a population of Diaphorina citri from Hawaii.</title>
        <authorList>
            <person name="Henry E.M."/>
            <person name="Carlson C.R."/>
            <person name="Kuo Y.-W."/>
        </authorList>
    </citation>
    <scope>NUCLEOTIDE SEQUENCE</scope>
    <source>
        <strain evidence="2">CADCRV1</strain>
    </source>
</reference>
<accession>A0ABY6GIL0</accession>
<dbReference type="RefSeq" id="WP_319806121.1">
    <property type="nucleotide sequence ID" value="NZ_CP107052.1"/>
</dbReference>
<sequence>MTRRQVRRAIAIFSLRNCPIRPCDFCPGASHHSVGVALIQGDREVTQNKTDNIPATARKYLRDREEKRLDPSAAMDEQLKKYRLSAVGVAAQRSTNFNAVEWKFDQWGRPNKFETRVYIGGPIFWTLSYFNEEFKSRVLPYLFKEINKVIPVEYDKESNLQCLVIPNAIEWDAYENTEIACPILAIGISGVSGIHFHSSGKISGQIVNPAGSLGISIDAKMMLTVTNAFSAKFDLQMAAHSTYCYTGEAANFLFSAAGYRPHLADVTYRNGYSLTTYLWAQVFTGGQINCGDDTTIKTEGSGIIVLDSYTGLTVGERTTFTGDFVIGWNVCSLNTGYHSFILSAGTHMAVSNFLNFGGHGFTGTGEMAVFGNYRDYDWHKSEVRCSDGATIGNLTLGYNPFYNLGIGGKSTAVGNKTLVNKQPLYGVEAKFSGTISLNGTLKLGGGDDVSGTLTLADNAKITDPKNLGKIKVVNRDGVLELGKSVTLNAPLTMDDGKVSCDTGDHLKSLTINGGTFKATSGTSYANELTIDQFTQNGGTFNASWVKVSGDALVSAGSFKAETLQCNGTLKISGKGAAQIDRGDLGDVTISSASDNIIGASFSTLALTAGNSGVTTLTDAYLTTITVTAGTLKFTAKNASVTRLTVNGGTVGGNNTITISTLEVKGGSLSFDSLVIKIKLTVSGGALTVKTITYTNDVLAISGAGRVNLASGTLGAVTVNSSADSAFGADMTGLTLQTGNSGTVSLTGGTLDKLTQQAGTLKITDKVTIKALDLTGGTTEISGALTFDGTSFSVGSNVTVKLDGGKLIIKQAGTFSPQGHWEVTDKGGTIDLGASSAELTFGKGLKVSGVLTLSGKGVVKLTSDVGGDADNGVIHLQSGVTLWVSKNVNITPKILLDAGAQVSFEDGSSATATVTVSDEASQAGCSINFKGELSSEQTVTHIKVKIENFGDGVKLDVEGLKQEGMTVKRAYYEAGKIHILYETASKSANARSSGLHELIFDHVSGKNLKDGQDLTVNPDGHGGTNIETCFLSGTRIKTPQGWRPVEELAPGDLVITYEDGAEVAAPVRWVGEGDVTCRADVPGDLAGYAVRIVKDAFGPGAPFEDVLVTSEHCVFVDGGLIPVRMLVNGGSIAYERELPTYRFHHFETEKHAIVSAAGLAVETYLDTGNRARFSAGHGVVGLRPKTVSALAAPLFVTREQVEPVCARLAGLDVCRERLVALPAAARAGAGVTMDADFHLLLPNGMALWPVSHREGGYVFNLPKDVDAVCLASRASRPCDVIGPYVDDRRVLGVLVGAVHLIGPQHIMEVTHHFTDDAPGWHGVEHPAARWTDGCAVLRVPDQSTQLCASLLLHVRILNCGPYLTALEKTPAEIEAVAA</sequence>
<dbReference type="InterPro" id="IPR036844">
    <property type="entry name" value="Hint_dom_sf"/>
</dbReference>
<dbReference type="Gene3D" id="2.160.20.20">
    <property type="match status" value="1"/>
</dbReference>
<keyword evidence="3" id="KW-1185">Reference proteome</keyword>
<name>A0ABY6GIL0_9PROT</name>
<protein>
    <submittedName>
        <fullName evidence="2">Hint domain-containing protein</fullName>
    </submittedName>
</protein>
<dbReference type="InterPro" id="IPR012332">
    <property type="entry name" value="Autotransporter_pectin_lyase_C"/>
</dbReference>
<evidence type="ECO:0000313" key="2">
    <source>
        <dbReference type="EMBL" id="UYH50536.1"/>
    </source>
</evidence>
<proteinExistence type="predicted"/>
<dbReference type="InterPro" id="IPR028992">
    <property type="entry name" value="Hedgehog/Intein_dom"/>
</dbReference>
<dbReference type="Proteomes" id="UP001163831">
    <property type="component" value="Chromosome"/>
</dbReference>
<organism evidence="2 3">
    <name type="scientific">Candidatus Kirkpatrickella diaphorinae</name>
    <dbReference type="NCBI Taxonomy" id="2984322"/>
    <lineage>
        <taxon>Bacteria</taxon>
        <taxon>Pseudomonadati</taxon>
        <taxon>Pseudomonadota</taxon>
        <taxon>Alphaproteobacteria</taxon>
        <taxon>Acetobacterales</taxon>
        <taxon>Acetobacteraceae</taxon>
        <taxon>Candidatus Kirkpatrickella</taxon>
    </lineage>
</organism>
<feature type="domain" description="Hedgehog/Intein (Hint)" evidence="1">
    <location>
        <begin position="1027"/>
        <end position="1166"/>
    </location>
</feature>
<dbReference type="SUPFAM" id="SSF51294">
    <property type="entry name" value="Hedgehog/intein (Hint) domain"/>
    <property type="match status" value="1"/>
</dbReference>
<dbReference type="EMBL" id="CP107052">
    <property type="protein sequence ID" value="UYH50536.1"/>
    <property type="molecule type" value="Genomic_DNA"/>
</dbReference>
<dbReference type="Pfam" id="PF13403">
    <property type="entry name" value="Hint_2"/>
    <property type="match status" value="1"/>
</dbReference>
<evidence type="ECO:0000259" key="1">
    <source>
        <dbReference type="Pfam" id="PF13403"/>
    </source>
</evidence>
<evidence type="ECO:0000313" key="3">
    <source>
        <dbReference type="Proteomes" id="UP001163831"/>
    </source>
</evidence>
<gene>
    <name evidence="2" type="ORF">N5W20_05255</name>
</gene>
<dbReference type="Gene3D" id="2.170.16.10">
    <property type="entry name" value="Hedgehog/Intein (Hint) domain"/>
    <property type="match status" value="1"/>
</dbReference>